<comment type="caution">
    <text evidence="1">The sequence shown here is derived from an EMBL/GenBank/DDBJ whole genome shotgun (WGS) entry which is preliminary data.</text>
</comment>
<sequence>FATDFRIMQSCYRGLILYTHIRKVENNSSCRNFKDSCPTMAYLEKRLFR</sequence>
<feature type="non-terminal residue" evidence="1">
    <location>
        <position position="1"/>
    </location>
</feature>
<accession>A0AAV4WDR4</accession>
<gene>
    <name evidence="1" type="ORF">CEXT_551781</name>
</gene>
<reference evidence="1 2" key="1">
    <citation type="submission" date="2021-06" db="EMBL/GenBank/DDBJ databases">
        <title>Caerostris extrusa draft genome.</title>
        <authorList>
            <person name="Kono N."/>
            <person name="Arakawa K."/>
        </authorList>
    </citation>
    <scope>NUCLEOTIDE SEQUENCE [LARGE SCALE GENOMIC DNA]</scope>
</reference>
<evidence type="ECO:0000313" key="2">
    <source>
        <dbReference type="Proteomes" id="UP001054945"/>
    </source>
</evidence>
<protein>
    <submittedName>
        <fullName evidence="1">Uncharacterized protein</fullName>
    </submittedName>
</protein>
<dbReference type="Proteomes" id="UP001054945">
    <property type="component" value="Unassembled WGS sequence"/>
</dbReference>
<proteinExistence type="predicted"/>
<dbReference type="AlphaFoldDB" id="A0AAV4WDR4"/>
<evidence type="ECO:0000313" key="1">
    <source>
        <dbReference type="EMBL" id="GIY79954.1"/>
    </source>
</evidence>
<name>A0AAV4WDR4_CAEEX</name>
<dbReference type="EMBL" id="BPLR01015947">
    <property type="protein sequence ID" value="GIY79954.1"/>
    <property type="molecule type" value="Genomic_DNA"/>
</dbReference>
<organism evidence="1 2">
    <name type="scientific">Caerostris extrusa</name>
    <name type="common">Bark spider</name>
    <name type="synonym">Caerostris bankana</name>
    <dbReference type="NCBI Taxonomy" id="172846"/>
    <lineage>
        <taxon>Eukaryota</taxon>
        <taxon>Metazoa</taxon>
        <taxon>Ecdysozoa</taxon>
        <taxon>Arthropoda</taxon>
        <taxon>Chelicerata</taxon>
        <taxon>Arachnida</taxon>
        <taxon>Araneae</taxon>
        <taxon>Araneomorphae</taxon>
        <taxon>Entelegynae</taxon>
        <taxon>Araneoidea</taxon>
        <taxon>Araneidae</taxon>
        <taxon>Caerostris</taxon>
    </lineage>
</organism>
<keyword evidence="2" id="KW-1185">Reference proteome</keyword>